<evidence type="ECO:0000313" key="1">
    <source>
        <dbReference type="EMBL" id="UPM44477.1"/>
    </source>
</evidence>
<protein>
    <submittedName>
        <fullName evidence="1">Uncharacterized protein</fullName>
    </submittedName>
</protein>
<dbReference type="Proteomes" id="UP000831768">
    <property type="component" value="Plasmid unnamed1"/>
</dbReference>
<keyword evidence="1" id="KW-0614">Plasmid</keyword>
<dbReference type="RefSeq" id="WP_247995131.1">
    <property type="nucleotide sequence ID" value="NZ_CP096020.1"/>
</dbReference>
<dbReference type="KEGG" id="haad:MW046_13620"/>
<proteinExistence type="predicted"/>
<geneLocation type="plasmid" evidence="1 2">
    <name>unnamed1</name>
</geneLocation>
<keyword evidence="2" id="KW-1185">Reference proteome</keyword>
<organism evidence="1 2">
    <name type="scientific">Halocatena salina</name>
    <dbReference type="NCBI Taxonomy" id="2934340"/>
    <lineage>
        <taxon>Archaea</taxon>
        <taxon>Methanobacteriati</taxon>
        <taxon>Methanobacteriota</taxon>
        <taxon>Stenosarchaea group</taxon>
        <taxon>Halobacteria</taxon>
        <taxon>Halobacteriales</taxon>
        <taxon>Natronomonadaceae</taxon>
        <taxon>Halocatena</taxon>
    </lineage>
</organism>
<dbReference type="AlphaFoldDB" id="A0A8U0A9E5"/>
<sequence>MSIPDRTTFPLETLTEHQREMFRQFITHRKKDQMNIREPIWFALLLAGKRPATEITIFGPPDDPDHPITPEEIAEAFDLNYQWWADTCLDVARSSWRLDLLPSQGEVSEAYHRRLGCFYGYSEEDVEHFLTGGEQRTLPADLVSNGVFSPDEVAYTTFVPQGHDDSIDGYNRAIEMGKTNRSTIEEYADNWGIPELAAYATWIYHDARTDALIHS</sequence>
<accession>A0A8U0A9E5</accession>
<dbReference type="EMBL" id="CP096020">
    <property type="protein sequence ID" value="UPM44477.1"/>
    <property type="molecule type" value="Genomic_DNA"/>
</dbReference>
<gene>
    <name evidence="1" type="ORF">MW046_13620</name>
</gene>
<reference evidence="1" key="1">
    <citation type="submission" date="2022-04" db="EMBL/GenBank/DDBJ databases">
        <title>Halocatena sp. nov., isolated from a salt lake.</title>
        <authorList>
            <person name="Cui H.-L."/>
        </authorList>
    </citation>
    <scope>NUCLEOTIDE SEQUENCE</scope>
    <source>
        <strain evidence="1">AD-1</strain>
        <plasmid evidence="1">unnamed1</plasmid>
    </source>
</reference>
<dbReference type="GeneID" id="71929105"/>
<name>A0A8U0A9E5_9EURY</name>
<evidence type="ECO:0000313" key="2">
    <source>
        <dbReference type="Proteomes" id="UP000831768"/>
    </source>
</evidence>